<keyword evidence="3" id="KW-1003">Cell membrane</keyword>
<evidence type="ECO:0000256" key="8">
    <source>
        <dbReference type="SAM" id="Phobius"/>
    </source>
</evidence>
<sequence length="103" mass="11296">MNPWMTLLLAGLFEVGFTTALKMEQKNKNWFWVFLACAWISFGFLAEAIKAIPLGTAYAVWTGIGAVGTLLVGQIFFRDRLRPAQLALVGVMIAAMVGLKVTT</sequence>
<evidence type="ECO:0000256" key="3">
    <source>
        <dbReference type="ARBA" id="ARBA00022475"/>
    </source>
</evidence>
<dbReference type="PANTHER" id="PTHR30561">
    <property type="entry name" value="SMR FAMILY PROTON-DEPENDENT DRUG EFFLUX TRANSPORTER SUGE"/>
    <property type="match status" value="1"/>
</dbReference>
<comment type="subcellular location">
    <subcellularLocation>
        <location evidence="1 7">Cell membrane</location>
        <topology evidence="1 7">Multi-pass membrane protein</topology>
    </subcellularLocation>
</comment>
<keyword evidence="10" id="KW-1185">Reference proteome</keyword>
<gene>
    <name evidence="9" type="ORF">ACFSR9_02115</name>
</gene>
<keyword evidence="4 7" id="KW-0812">Transmembrane</keyword>
<dbReference type="InterPro" id="IPR000390">
    <property type="entry name" value="Small_drug/metabolite_transptr"/>
</dbReference>
<reference evidence="10" key="1">
    <citation type="journal article" date="2019" name="Int. J. Syst. Evol. Microbiol.">
        <title>The Global Catalogue of Microorganisms (GCM) 10K type strain sequencing project: providing services to taxonomists for standard genome sequencing and annotation.</title>
        <authorList>
            <consortium name="The Broad Institute Genomics Platform"/>
            <consortium name="The Broad Institute Genome Sequencing Center for Infectious Disease"/>
            <person name="Wu L."/>
            <person name="Ma J."/>
        </authorList>
    </citation>
    <scope>NUCLEOTIDE SEQUENCE [LARGE SCALE GENOMIC DNA]</scope>
    <source>
        <strain evidence="10">KCTC 33842</strain>
    </source>
</reference>
<keyword evidence="2" id="KW-0813">Transport</keyword>
<proteinExistence type="inferred from homology"/>
<name>A0ABW5NZ80_9DEIO</name>
<dbReference type="SUPFAM" id="SSF103481">
    <property type="entry name" value="Multidrug resistance efflux transporter EmrE"/>
    <property type="match status" value="1"/>
</dbReference>
<dbReference type="Gene3D" id="1.10.3730.20">
    <property type="match status" value="1"/>
</dbReference>
<keyword evidence="5 8" id="KW-1133">Transmembrane helix</keyword>
<dbReference type="InterPro" id="IPR045324">
    <property type="entry name" value="Small_multidrug_res"/>
</dbReference>
<dbReference type="InterPro" id="IPR037185">
    <property type="entry name" value="EmrE-like"/>
</dbReference>
<protein>
    <submittedName>
        <fullName evidence="9">DMT family transporter</fullName>
    </submittedName>
</protein>
<evidence type="ECO:0000256" key="6">
    <source>
        <dbReference type="ARBA" id="ARBA00023136"/>
    </source>
</evidence>
<evidence type="ECO:0000256" key="7">
    <source>
        <dbReference type="RuleBase" id="RU003942"/>
    </source>
</evidence>
<dbReference type="PANTHER" id="PTHR30561:SF0">
    <property type="entry name" value="GUANIDINIUM EXPORTER"/>
    <property type="match status" value="1"/>
</dbReference>
<feature type="transmembrane region" description="Helical" evidence="8">
    <location>
        <begin position="58"/>
        <end position="77"/>
    </location>
</feature>
<dbReference type="Proteomes" id="UP001597475">
    <property type="component" value="Unassembled WGS sequence"/>
</dbReference>
<accession>A0ABW5NZ80</accession>
<evidence type="ECO:0000256" key="5">
    <source>
        <dbReference type="ARBA" id="ARBA00022989"/>
    </source>
</evidence>
<keyword evidence="6 8" id="KW-0472">Membrane</keyword>
<comment type="caution">
    <text evidence="9">The sequence shown here is derived from an EMBL/GenBank/DDBJ whole genome shotgun (WGS) entry which is preliminary data.</text>
</comment>
<evidence type="ECO:0000256" key="1">
    <source>
        <dbReference type="ARBA" id="ARBA00004651"/>
    </source>
</evidence>
<organism evidence="9 10">
    <name type="scientific">Deinococcus taklimakanensis</name>
    <dbReference type="NCBI Taxonomy" id="536443"/>
    <lineage>
        <taxon>Bacteria</taxon>
        <taxon>Thermotogati</taxon>
        <taxon>Deinococcota</taxon>
        <taxon>Deinococci</taxon>
        <taxon>Deinococcales</taxon>
        <taxon>Deinococcaceae</taxon>
        <taxon>Deinococcus</taxon>
    </lineage>
</organism>
<evidence type="ECO:0000313" key="9">
    <source>
        <dbReference type="EMBL" id="MFD2608235.1"/>
    </source>
</evidence>
<feature type="transmembrane region" description="Helical" evidence="8">
    <location>
        <begin position="30"/>
        <end position="46"/>
    </location>
</feature>
<evidence type="ECO:0000256" key="2">
    <source>
        <dbReference type="ARBA" id="ARBA00022448"/>
    </source>
</evidence>
<comment type="similarity">
    <text evidence="7">Belongs to the drug/metabolite transporter (DMT) superfamily. Small multidrug resistance (SMR) (TC 2.A.7.1) family.</text>
</comment>
<evidence type="ECO:0000313" key="10">
    <source>
        <dbReference type="Proteomes" id="UP001597475"/>
    </source>
</evidence>
<evidence type="ECO:0000256" key="4">
    <source>
        <dbReference type="ARBA" id="ARBA00022692"/>
    </source>
</evidence>
<dbReference type="EMBL" id="JBHUMK010000010">
    <property type="protein sequence ID" value="MFD2608235.1"/>
    <property type="molecule type" value="Genomic_DNA"/>
</dbReference>
<dbReference type="Pfam" id="PF00893">
    <property type="entry name" value="Multi_Drug_Res"/>
    <property type="match status" value="1"/>
</dbReference>
<dbReference type="RefSeq" id="WP_386842586.1">
    <property type="nucleotide sequence ID" value="NZ_JBHUMK010000010.1"/>
</dbReference>